<dbReference type="OrthoDB" id="7204730at2"/>
<feature type="chain" id="PRO_5021263178" evidence="1">
    <location>
        <begin position="27"/>
        <end position="272"/>
    </location>
</feature>
<evidence type="ECO:0000256" key="1">
    <source>
        <dbReference type="SAM" id="SignalP"/>
    </source>
</evidence>
<evidence type="ECO:0000313" key="2">
    <source>
        <dbReference type="EMBL" id="TFI60055.1"/>
    </source>
</evidence>
<protein>
    <submittedName>
        <fullName evidence="2">Uncharacterized protein</fullName>
    </submittedName>
</protein>
<name>A0A4Y8ZXS6_9SPHN</name>
<keyword evidence="1" id="KW-0732">Signal</keyword>
<comment type="caution">
    <text evidence="2">The sequence shown here is derived from an EMBL/GenBank/DDBJ whole genome shotgun (WGS) entry which is preliminary data.</text>
</comment>
<evidence type="ECO:0000313" key="3">
    <source>
        <dbReference type="Proteomes" id="UP000298213"/>
    </source>
</evidence>
<proteinExistence type="predicted"/>
<reference evidence="2 3" key="1">
    <citation type="submission" date="2019-03" db="EMBL/GenBank/DDBJ databases">
        <title>Genome sequence of Sphingomonas sp. 17J27-24.</title>
        <authorList>
            <person name="Kim M."/>
            <person name="Maeng S."/>
            <person name="Sathiyaraj S."/>
        </authorList>
    </citation>
    <scope>NUCLEOTIDE SEQUENCE [LARGE SCALE GENOMIC DNA]</scope>
    <source>
        <strain evidence="2 3">17J27-24</strain>
    </source>
</reference>
<dbReference type="RefSeq" id="WP_135083219.1">
    <property type="nucleotide sequence ID" value="NZ_SPDV01000002.1"/>
</dbReference>
<dbReference type="EMBL" id="SPDV01000002">
    <property type="protein sequence ID" value="TFI60055.1"/>
    <property type="molecule type" value="Genomic_DNA"/>
</dbReference>
<dbReference type="Proteomes" id="UP000298213">
    <property type="component" value="Unassembled WGS sequence"/>
</dbReference>
<organism evidence="2 3">
    <name type="scientific">Sphingomonas parva</name>
    <dbReference type="NCBI Taxonomy" id="2555898"/>
    <lineage>
        <taxon>Bacteria</taxon>
        <taxon>Pseudomonadati</taxon>
        <taxon>Pseudomonadota</taxon>
        <taxon>Alphaproteobacteria</taxon>
        <taxon>Sphingomonadales</taxon>
        <taxon>Sphingomonadaceae</taxon>
        <taxon>Sphingomonas</taxon>
    </lineage>
</organism>
<sequence>MRIMLAKFSMVAAAFAAAIWAGPAPAQSAKEAAQIEAAVARGRLLYELDVAGWVSTDRMRADAPEVLTWPVRGWIVEPDAATEHSWTVTYYLLPQGEGGPAVPAYRVHVSKGKATSGEIVPATDRQPLTPIQNRIVQAIEAARKLDLAPCAPARLNVAVVPPASESAPIEVYLLTPQTKEKVFPIGGHYKAVFGSDGRLVSKRAFSKSCLNMDASQIPPDAKEASLFVTHLLDEVPTEIHVLSAIQIGVPLIVGTRDKRLWEVTPRGIRKLR</sequence>
<accession>A0A4Y8ZXS6</accession>
<feature type="signal peptide" evidence="1">
    <location>
        <begin position="1"/>
        <end position="26"/>
    </location>
</feature>
<keyword evidence="3" id="KW-1185">Reference proteome</keyword>
<gene>
    <name evidence="2" type="ORF">E2493_02065</name>
</gene>
<dbReference type="AlphaFoldDB" id="A0A4Y8ZXS6"/>